<dbReference type="OMA" id="AHMNSFY"/>
<keyword evidence="4" id="KW-0496">Mitochondrion</keyword>
<dbReference type="GO" id="GO:0003735">
    <property type="term" value="F:structural constituent of ribosome"/>
    <property type="evidence" value="ECO:0007669"/>
    <property type="project" value="InterPro"/>
</dbReference>
<gene>
    <name evidence="8" type="ORF">BMR1_02g04020</name>
</gene>
<keyword evidence="3 8" id="KW-0689">Ribosomal protein</keyword>
<dbReference type="InterPro" id="IPR039927">
    <property type="entry name" value="Ribosomal_mL43"/>
</dbReference>
<evidence type="ECO:0000256" key="2">
    <source>
        <dbReference type="ARBA" id="ARBA00006073"/>
    </source>
</evidence>
<dbReference type="InterPro" id="IPR007741">
    <property type="entry name" value="Ribosomal_mL43/mS25/NADH_DH"/>
</dbReference>
<dbReference type="AlphaFoldDB" id="I7J6N8"/>
<proteinExistence type="inferred from homology"/>
<dbReference type="GO" id="GO:0032543">
    <property type="term" value="P:mitochondrial translation"/>
    <property type="evidence" value="ECO:0007669"/>
    <property type="project" value="InterPro"/>
</dbReference>
<organism evidence="8 9">
    <name type="scientific">Babesia microti (strain RI)</name>
    <dbReference type="NCBI Taxonomy" id="1133968"/>
    <lineage>
        <taxon>Eukaryota</taxon>
        <taxon>Sar</taxon>
        <taxon>Alveolata</taxon>
        <taxon>Apicomplexa</taxon>
        <taxon>Aconoidasida</taxon>
        <taxon>Piroplasmida</taxon>
        <taxon>Babesiidae</taxon>
        <taxon>Babesia</taxon>
    </lineage>
</organism>
<evidence type="ECO:0000256" key="5">
    <source>
        <dbReference type="ARBA" id="ARBA00023274"/>
    </source>
</evidence>
<dbReference type="InterPro" id="IPR036249">
    <property type="entry name" value="Thioredoxin-like_sf"/>
</dbReference>
<evidence type="ECO:0000256" key="1">
    <source>
        <dbReference type="ARBA" id="ARBA00004173"/>
    </source>
</evidence>
<dbReference type="Proteomes" id="UP000002899">
    <property type="component" value="Chromosome II"/>
</dbReference>
<reference evidence="8 9" key="3">
    <citation type="journal article" date="2016" name="Sci. Rep.">
        <title>Genome-wide diversity and gene expression profiling of Babesia microti isolates identify polymorphic genes that mediate host-pathogen interactions.</title>
        <authorList>
            <person name="Silva J.C."/>
            <person name="Cornillot E."/>
            <person name="McCracken C."/>
            <person name="Usmani-Brown S."/>
            <person name="Dwivedi A."/>
            <person name="Ifeonu O.O."/>
            <person name="Crabtree J."/>
            <person name="Gotia H.T."/>
            <person name="Virji A.Z."/>
            <person name="Reynes C."/>
            <person name="Colinge J."/>
            <person name="Kumar V."/>
            <person name="Lawres L."/>
            <person name="Pazzi J.E."/>
            <person name="Pablo J.V."/>
            <person name="Hung C."/>
            <person name="Brancato J."/>
            <person name="Kumari P."/>
            <person name="Orvis J."/>
            <person name="Tretina K."/>
            <person name="Chibucos M."/>
            <person name="Ott S."/>
            <person name="Sadzewicz L."/>
            <person name="Sengamalay N."/>
            <person name="Shetty A.C."/>
            <person name="Su Q."/>
            <person name="Tallon L."/>
            <person name="Fraser C.M."/>
            <person name="Frutos R."/>
            <person name="Molina D.M."/>
            <person name="Krause P.J."/>
            <person name="Ben Mamoun C."/>
        </authorList>
    </citation>
    <scope>NUCLEOTIDE SEQUENCE [LARGE SCALE GENOMIC DNA]</scope>
    <source>
        <strain evidence="8 9">RI</strain>
    </source>
</reference>
<dbReference type="KEGG" id="bmic:BMR1_02g04020"/>
<reference evidence="8 9" key="1">
    <citation type="journal article" date="2012" name="Nucleic Acids Res.">
        <title>Sequencing of the smallest Apicomplexan genome from the human pathogen Babesia microti.</title>
        <authorList>
            <person name="Cornillot E."/>
            <person name="Hadj-Kaddour K."/>
            <person name="Dassouli A."/>
            <person name="Noel B."/>
            <person name="Ranwez V."/>
            <person name="Vacherie B."/>
            <person name="Augagneur Y."/>
            <person name="Bres V."/>
            <person name="Duclos A."/>
            <person name="Randazzo S."/>
            <person name="Carcy B."/>
            <person name="Debierre-Grockiego F."/>
            <person name="Delbecq S."/>
            <person name="Moubri-Menage K."/>
            <person name="Shams-Eldin H."/>
            <person name="Usmani-Brown S."/>
            <person name="Bringaud F."/>
            <person name="Wincker P."/>
            <person name="Vivares C.P."/>
            <person name="Schwarz R.T."/>
            <person name="Schetters T.P."/>
            <person name="Krause P.J."/>
            <person name="Gorenflot A."/>
            <person name="Berry V."/>
            <person name="Barbe V."/>
            <person name="Ben Mamoun C."/>
        </authorList>
    </citation>
    <scope>NUCLEOTIDE SEQUENCE [LARGE SCALE GENOMIC DNA]</scope>
    <source>
        <strain evidence="8 9">RI</strain>
    </source>
</reference>
<evidence type="ECO:0000256" key="4">
    <source>
        <dbReference type="ARBA" id="ARBA00023128"/>
    </source>
</evidence>
<protein>
    <recommendedName>
        <fullName evidence="6">Large ribosomal subunit protein mL43</fullName>
    </recommendedName>
</protein>
<reference evidence="8 9" key="2">
    <citation type="journal article" date="2013" name="PLoS ONE">
        <title>Whole genome mapping and re-organization of the nuclear and mitochondrial genomes of Babesia microti isolates.</title>
        <authorList>
            <person name="Cornillot E."/>
            <person name="Dassouli A."/>
            <person name="Garg A."/>
            <person name="Pachikara N."/>
            <person name="Randazzo S."/>
            <person name="Depoix D."/>
            <person name="Carcy B."/>
            <person name="Delbecq S."/>
            <person name="Frutos R."/>
            <person name="Silva J.C."/>
            <person name="Sutton R."/>
            <person name="Krause P.J."/>
            <person name="Mamoun C.B."/>
        </authorList>
    </citation>
    <scope>NUCLEOTIDE SEQUENCE [LARGE SCALE GENOMIC DNA]</scope>
    <source>
        <strain evidence="8 9">RI</strain>
    </source>
</reference>
<keyword evidence="5" id="KW-0687">Ribonucleoprotein</keyword>
<dbReference type="SMART" id="SM00916">
    <property type="entry name" value="L51_S25_CI-B8"/>
    <property type="match status" value="1"/>
</dbReference>
<dbReference type="SUPFAM" id="SSF52833">
    <property type="entry name" value="Thioredoxin-like"/>
    <property type="match status" value="1"/>
</dbReference>
<dbReference type="OrthoDB" id="88at2759"/>
<comment type="subcellular location">
    <subcellularLocation>
        <location evidence="1">Mitochondrion</location>
    </subcellularLocation>
</comment>
<dbReference type="GO" id="GO:0005762">
    <property type="term" value="C:mitochondrial large ribosomal subunit"/>
    <property type="evidence" value="ECO:0007669"/>
    <property type="project" value="TreeGrafter"/>
</dbReference>
<dbReference type="PANTHER" id="PTHR21396:SF2">
    <property type="entry name" value="LARGE RIBOSOMAL SUBUNIT PROTEIN ML43"/>
    <property type="match status" value="1"/>
</dbReference>
<comment type="similarity">
    <text evidence="2">Belongs to the mitochondrion-specific ribosomal protein mL43 family.</text>
</comment>
<name>I7J6N8_BABMR</name>
<dbReference type="RefSeq" id="XP_012648561.1">
    <property type="nucleotide sequence ID" value="XM_012793107.1"/>
</dbReference>
<feature type="domain" description="Ribosomal protein/NADH dehydrogenase" evidence="7">
    <location>
        <begin position="18"/>
        <end position="91"/>
    </location>
</feature>
<evidence type="ECO:0000256" key="6">
    <source>
        <dbReference type="ARBA" id="ARBA00035188"/>
    </source>
</evidence>
<evidence type="ECO:0000313" key="9">
    <source>
        <dbReference type="Proteomes" id="UP000002899"/>
    </source>
</evidence>
<accession>I7J6N8</accession>
<sequence length="206" mass="23977">MATLGVWQLKKIRLRYSETGYSSTGIRYYMRHLLRDFTLQNPQIEITRVHEQFENPQATFVYLNGSVYDVSLKDLKPSQIDQILQLHRNSVGGMEYLKHGGPKVWTIQRSIQGLWQPCVSNQLQNSAWFRSKNDKRKHLPKYSKRSLDLACEVIKGHGRWGDENLFPKGWDQQYLKNIFSHPFVNDSLAANYSINNGDNDTNKNSD</sequence>
<dbReference type="EMBL" id="FO082872">
    <property type="protein sequence ID" value="CCF73952.1"/>
    <property type="molecule type" value="Genomic_DNA"/>
</dbReference>
<dbReference type="PANTHER" id="PTHR21396">
    <property type="entry name" value="39S RIBOSOMAL PROTEIN L43"/>
    <property type="match status" value="1"/>
</dbReference>
<evidence type="ECO:0000259" key="7">
    <source>
        <dbReference type="SMART" id="SM00916"/>
    </source>
</evidence>
<dbReference type="GeneID" id="24424584"/>
<evidence type="ECO:0000256" key="3">
    <source>
        <dbReference type="ARBA" id="ARBA00022980"/>
    </source>
</evidence>
<evidence type="ECO:0000313" key="8">
    <source>
        <dbReference type="EMBL" id="CCF73952.1"/>
    </source>
</evidence>
<dbReference type="Gene3D" id="3.40.30.10">
    <property type="entry name" value="Glutaredoxin"/>
    <property type="match status" value="1"/>
</dbReference>
<keyword evidence="9" id="KW-1185">Reference proteome</keyword>
<dbReference type="VEuPathDB" id="PiroplasmaDB:BMR1_02g04020"/>